<accession>A0A2A2F3Z3</accession>
<dbReference type="EMBL" id="NSKB01000001">
    <property type="protein sequence ID" value="PAU79434.1"/>
    <property type="molecule type" value="Genomic_DNA"/>
</dbReference>
<dbReference type="InterPro" id="IPR002220">
    <property type="entry name" value="DapA-like"/>
</dbReference>
<proteinExistence type="inferred from homology"/>
<dbReference type="PIRSF" id="PIRSF001365">
    <property type="entry name" value="DHDPS"/>
    <property type="match status" value="1"/>
</dbReference>
<dbReference type="SMART" id="SM01130">
    <property type="entry name" value="DHDPS"/>
    <property type="match status" value="1"/>
</dbReference>
<comment type="caution">
    <text evidence="5">The sequence shown here is derived from an EMBL/GenBank/DDBJ whole genome shotgun (WGS) entry which is preliminary data.</text>
</comment>
<keyword evidence="1 2" id="KW-0456">Lyase</keyword>
<dbReference type="Proteomes" id="UP000217771">
    <property type="component" value="Unassembled WGS sequence"/>
</dbReference>
<dbReference type="RefSeq" id="WP_095619444.1">
    <property type="nucleotide sequence ID" value="NZ_NSKB01000001.1"/>
</dbReference>
<name>A0A2A2F3Z3_9GAMM</name>
<evidence type="ECO:0000256" key="3">
    <source>
        <dbReference type="PIRSR" id="PIRSR001365-1"/>
    </source>
</evidence>
<feature type="active site" description="Proton donor/acceptor" evidence="3">
    <location>
        <position position="141"/>
    </location>
</feature>
<evidence type="ECO:0000313" key="6">
    <source>
        <dbReference type="Proteomes" id="UP000217771"/>
    </source>
</evidence>
<dbReference type="OrthoDB" id="9816489at2"/>
<evidence type="ECO:0000256" key="4">
    <source>
        <dbReference type="PIRSR" id="PIRSR001365-2"/>
    </source>
</evidence>
<feature type="binding site" evidence="4">
    <location>
        <position position="213"/>
    </location>
    <ligand>
        <name>pyruvate</name>
        <dbReference type="ChEBI" id="CHEBI:15361"/>
    </ligand>
</feature>
<feature type="active site" description="Schiff-base intermediate with substrate" evidence="3">
    <location>
        <position position="171"/>
    </location>
</feature>
<evidence type="ECO:0000313" key="5">
    <source>
        <dbReference type="EMBL" id="PAU79434.1"/>
    </source>
</evidence>
<dbReference type="GO" id="GO:0008840">
    <property type="term" value="F:4-hydroxy-tetrahydrodipicolinate synthase activity"/>
    <property type="evidence" value="ECO:0007669"/>
    <property type="project" value="TreeGrafter"/>
</dbReference>
<protein>
    <submittedName>
        <fullName evidence="5">Dihydrodipicolinate synthase family protein</fullName>
    </submittedName>
</protein>
<organism evidence="5 6">
    <name type="scientific">Halomonas salipaludis</name>
    <dbReference type="NCBI Taxonomy" id="2032625"/>
    <lineage>
        <taxon>Bacteria</taxon>
        <taxon>Pseudomonadati</taxon>
        <taxon>Pseudomonadota</taxon>
        <taxon>Gammaproteobacteria</taxon>
        <taxon>Oceanospirillales</taxon>
        <taxon>Halomonadaceae</taxon>
        <taxon>Halomonas</taxon>
    </lineage>
</organism>
<comment type="similarity">
    <text evidence="2">Belongs to the DapA family.</text>
</comment>
<dbReference type="Pfam" id="PF00701">
    <property type="entry name" value="DHDPS"/>
    <property type="match status" value="1"/>
</dbReference>
<dbReference type="Gene3D" id="3.20.20.70">
    <property type="entry name" value="Aldolase class I"/>
    <property type="match status" value="1"/>
</dbReference>
<dbReference type="PANTHER" id="PTHR12128">
    <property type="entry name" value="DIHYDRODIPICOLINATE SYNTHASE"/>
    <property type="match status" value="1"/>
</dbReference>
<evidence type="ECO:0000256" key="2">
    <source>
        <dbReference type="PIRNR" id="PIRNR001365"/>
    </source>
</evidence>
<evidence type="ECO:0000256" key="1">
    <source>
        <dbReference type="ARBA" id="ARBA00023239"/>
    </source>
</evidence>
<dbReference type="SUPFAM" id="SSF51569">
    <property type="entry name" value="Aldolase"/>
    <property type="match status" value="1"/>
</dbReference>
<dbReference type="PRINTS" id="PR00146">
    <property type="entry name" value="DHPICSNTHASE"/>
</dbReference>
<gene>
    <name evidence="5" type="ORF">CK498_03455</name>
</gene>
<keyword evidence="6" id="KW-1185">Reference proteome</keyword>
<dbReference type="AlphaFoldDB" id="A0A2A2F3Z3"/>
<dbReference type="CDD" id="cd00408">
    <property type="entry name" value="DHDPS-like"/>
    <property type="match status" value="1"/>
</dbReference>
<dbReference type="PANTHER" id="PTHR12128:SF67">
    <property type="entry name" value="BLR3884 PROTEIN"/>
    <property type="match status" value="1"/>
</dbReference>
<sequence>MNRLHRAGQVWSPVITPFGPDLEPDSDRFAKHCRWLLGNDVGLAIFGTNSEATSLSVSEKRGLLDSLVAAGIPAARMMPGTGHCAIGDSVELTRSAVEHGCAGVLMLPAFYYKGVSDEGLFRYFSEVIERVGSAALRVYLYHIPPVSQVPLSLALVERLLKAYPDTIAGIKDSSGDWSNTQALIEAFGEEIDIYAGSEHFLLQNLRAGGAGCISATANVNPGPIAALARDWQGADAEQQQQALSALRGVFEQFPMIPALKSATALYGGDDAWHRLRPPLVELDAEQRKALASALDMAGFDMPGRRA</sequence>
<dbReference type="InterPro" id="IPR013785">
    <property type="entry name" value="Aldolase_TIM"/>
</dbReference>
<reference evidence="5 6" key="1">
    <citation type="submission" date="2017-08" db="EMBL/GenBank/DDBJ databases">
        <title>Halomonas alkalisoli sp. nov., isolated from saline alkaline soil.</title>
        <authorList>
            <person name="Wang D."/>
            <person name="Zhang G."/>
        </authorList>
    </citation>
    <scope>NUCLEOTIDE SEQUENCE [LARGE SCALE GENOMIC DNA]</scope>
    <source>
        <strain evidence="5 6">WRN001</strain>
    </source>
</reference>